<name>A0ABS7C9Y0_9BACL</name>
<gene>
    <name evidence="2" type="ORF">K0U00_27085</name>
</gene>
<evidence type="ECO:0000259" key="1">
    <source>
        <dbReference type="Pfam" id="PF00005"/>
    </source>
</evidence>
<organism evidence="2 3">
    <name type="scientific">Paenibacillus sepulcri</name>
    <dbReference type="NCBI Taxonomy" id="359917"/>
    <lineage>
        <taxon>Bacteria</taxon>
        <taxon>Bacillati</taxon>
        <taxon>Bacillota</taxon>
        <taxon>Bacilli</taxon>
        <taxon>Bacillales</taxon>
        <taxon>Paenibacillaceae</taxon>
        <taxon>Paenibacillus</taxon>
    </lineage>
</organism>
<dbReference type="InterPro" id="IPR027417">
    <property type="entry name" value="P-loop_NTPase"/>
</dbReference>
<dbReference type="InterPro" id="IPR003439">
    <property type="entry name" value="ABC_transporter-like_ATP-bd"/>
</dbReference>
<dbReference type="Gene3D" id="3.40.50.300">
    <property type="entry name" value="P-loop containing nucleotide triphosphate hydrolases"/>
    <property type="match status" value="1"/>
</dbReference>
<dbReference type="Proteomes" id="UP001519887">
    <property type="component" value="Unassembled WGS sequence"/>
</dbReference>
<evidence type="ECO:0000313" key="3">
    <source>
        <dbReference type="Proteomes" id="UP001519887"/>
    </source>
</evidence>
<evidence type="ECO:0000313" key="2">
    <source>
        <dbReference type="EMBL" id="MBW7457713.1"/>
    </source>
</evidence>
<accession>A0ABS7C9Y0</accession>
<dbReference type="PANTHER" id="PTHR42855:SF1">
    <property type="entry name" value="ABC TRANSPORTER DOMAIN-CONTAINING PROTEIN"/>
    <property type="match status" value="1"/>
</dbReference>
<dbReference type="EMBL" id="JAHZIK010000938">
    <property type="protein sequence ID" value="MBW7457713.1"/>
    <property type="molecule type" value="Genomic_DNA"/>
</dbReference>
<feature type="non-terminal residue" evidence="2">
    <location>
        <position position="56"/>
    </location>
</feature>
<dbReference type="InterPro" id="IPR051309">
    <property type="entry name" value="ABCF_ATPase"/>
</dbReference>
<protein>
    <submittedName>
        <fullName evidence="2">ATP-binding cassette domain-containing protein</fullName>
    </submittedName>
</protein>
<keyword evidence="3" id="KW-1185">Reference proteome</keyword>
<dbReference type="PANTHER" id="PTHR42855">
    <property type="entry name" value="ABC TRANSPORTER ATP-BINDING SUBUNIT"/>
    <property type="match status" value="1"/>
</dbReference>
<dbReference type="SUPFAM" id="SSF52540">
    <property type="entry name" value="P-loop containing nucleoside triphosphate hydrolases"/>
    <property type="match status" value="1"/>
</dbReference>
<sequence length="56" mass="5904">MLLQISDISKSYGVTSILSQITFQVLPRERVGLVGVNGAGKSTLLRIIAGEISADS</sequence>
<dbReference type="Pfam" id="PF00005">
    <property type="entry name" value="ABC_tran"/>
    <property type="match status" value="1"/>
</dbReference>
<dbReference type="GO" id="GO:0005524">
    <property type="term" value="F:ATP binding"/>
    <property type="evidence" value="ECO:0007669"/>
    <property type="project" value="UniProtKB-KW"/>
</dbReference>
<feature type="domain" description="ABC transporter" evidence="1">
    <location>
        <begin position="18"/>
        <end position="55"/>
    </location>
</feature>
<proteinExistence type="predicted"/>
<keyword evidence="2" id="KW-0547">Nucleotide-binding</keyword>
<reference evidence="2 3" key="1">
    <citation type="submission" date="2021-07" db="EMBL/GenBank/DDBJ databases">
        <title>Paenibacillus radiodurans sp. nov., isolated from the southeastern edge of Tengger Desert.</title>
        <authorList>
            <person name="Zhang G."/>
        </authorList>
    </citation>
    <scope>NUCLEOTIDE SEQUENCE [LARGE SCALE GENOMIC DNA]</scope>
    <source>
        <strain evidence="2 3">CCM 7311</strain>
    </source>
</reference>
<comment type="caution">
    <text evidence="2">The sequence shown here is derived from an EMBL/GenBank/DDBJ whole genome shotgun (WGS) entry which is preliminary data.</text>
</comment>
<keyword evidence="2" id="KW-0067">ATP-binding</keyword>